<evidence type="ECO:0000259" key="2">
    <source>
        <dbReference type="Pfam" id="PF00149"/>
    </source>
</evidence>
<feature type="chain" id="PRO_5046473454" evidence="1">
    <location>
        <begin position="34"/>
        <end position="628"/>
    </location>
</feature>
<dbReference type="Proteomes" id="UP001355056">
    <property type="component" value="Unassembled WGS sequence"/>
</dbReference>
<name>A0ABU7YUU0_9GAMM</name>
<dbReference type="SUPFAM" id="SSF56300">
    <property type="entry name" value="Metallo-dependent phosphatases"/>
    <property type="match status" value="1"/>
</dbReference>
<proteinExistence type="predicted"/>
<dbReference type="InterPro" id="IPR004843">
    <property type="entry name" value="Calcineurin-like_PHP"/>
</dbReference>
<gene>
    <name evidence="3" type="ORF">SNE34_00665</name>
</gene>
<dbReference type="RefSeq" id="WP_332613731.1">
    <property type="nucleotide sequence ID" value="NZ_JAXGFP010000001.1"/>
</dbReference>
<evidence type="ECO:0000313" key="3">
    <source>
        <dbReference type="EMBL" id="MEG3182525.1"/>
    </source>
</evidence>
<feature type="domain" description="Calcineurin-like phosphoesterase" evidence="2">
    <location>
        <begin position="43"/>
        <end position="158"/>
    </location>
</feature>
<comment type="caution">
    <text evidence="3">The sequence shown here is derived from an EMBL/GenBank/DDBJ whole genome shotgun (WGS) entry which is preliminary data.</text>
</comment>
<keyword evidence="1" id="KW-0732">Signal</keyword>
<reference evidence="3 4" key="1">
    <citation type="journal article" date="2016" name="Int. J. Syst. Evol. Microbiol.">
        <title>Lysobacter erysipheiresistens sp. nov., an antagonist of powdery mildew, isolated from tobacco-cultivated soil.</title>
        <authorList>
            <person name="Xie B."/>
            <person name="Li T."/>
            <person name="Lin X."/>
            <person name="Wang C.J."/>
            <person name="Chen Y.J."/>
            <person name="Liu W.J."/>
            <person name="Zhao Z.W."/>
        </authorList>
    </citation>
    <scope>NUCLEOTIDE SEQUENCE [LARGE SCALE GENOMIC DNA]</scope>
    <source>
        <strain evidence="3 4">RS-LYSO-3</strain>
    </source>
</reference>
<dbReference type="Gene3D" id="3.60.21.10">
    <property type="match status" value="1"/>
</dbReference>
<organism evidence="3 4">
    <name type="scientific">Novilysobacter erysipheiresistens</name>
    <dbReference type="NCBI Taxonomy" id="1749332"/>
    <lineage>
        <taxon>Bacteria</taxon>
        <taxon>Pseudomonadati</taxon>
        <taxon>Pseudomonadota</taxon>
        <taxon>Gammaproteobacteria</taxon>
        <taxon>Lysobacterales</taxon>
        <taxon>Lysobacteraceae</taxon>
        <taxon>Novilysobacter</taxon>
    </lineage>
</organism>
<dbReference type="PRINTS" id="PR00114">
    <property type="entry name" value="STPHPHTASE"/>
</dbReference>
<dbReference type="PANTHER" id="PTHR46546:SF4">
    <property type="entry name" value="SHEWANELLA-LIKE PROTEIN PHOSPHATASE 1"/>
    <property type="match status" value="1"/>
</dbReference>
<dbReference type="InterPro" id="IPR029052">
    <property type="entry name" value="Metallo-depent_PP-like"/>
</dbReference>
<dbReference type="EMBL" id="JAXGFP010000001">
    <property type="protein sequence ID" value="MEG3182525.1"/>
    <property type="molecule type" value="Genomic_DNA"/>
</dbReference>
<protein>
    <submittedName>
        <fullName evidence="3">Metallophosphoesterase</fullName>
    </submittedName>
</protein>
<feature type="signal peptide" evidence="1">
    <location>
        <begin position="1"/>
        <end position="33"/>
    </location>
</feature>
<evidence type="ECO:0000313" key="4">
    <source>
        <dbReference type="Proteomes" id="UP001355056"/>
    </source>
</evidence>
<dbReference type="Pfam" id="PF00149">
    <property type="entry name" value="Metallophos"/>
    <property type="match status" value="1"/>
</dbReference>
<keyword evidence="4" id="KW-1185">Reference proteome</keyword>
<accession>A0ABU7YUU0</accession>
<evidence type="ECO:0000256" key="1">
    <source>
        <dbReference type="SAM" id="SignalP"/>
    </source>
</evidence>
<dbReference type="InterPro" id="IPR006186">
    <property type="entry name" value="Ser/Thr-sp_prot-phosphatase"/>
</dbReference>
<dbReference type="PANTHER" id="PTHR46546">
    <property type="entry name" value="SHEWANELLA-LIKE PROTEIN PHOSPHATASE 1"/>
    <property type="match status" value="1"/>
</dbReference>
<sequence length="628" mass="69102">MRAFTFLPRAAAFAGRIAVLCLALLLSASPGLAQDYRFDDVERVVAIGDVHGAYPELVDVLQGTGLVDGELHWNGGATHLVTTGDFLDRGDRPVEVVELLMRLQEEAESAGGAVHVLLGNHEIMSLTGDLRYVTPGGFASFERAAPADENAVAVAPPATTAIAAPASAPPALPPGFMPRLQALAPDGRLGRWLLQRPVMIVINDDVFVHGGLSAQMAGMTLEQVNRDAIRDTRAFAESWHALMAMGALRPGDDFDRILAVAKTLAAAPSTGDGPPPPTQAPAAAIVQAIRGLAFIPEGPVWYRGTAQCHPYLETPVLASVLDGLHGRRVVIGHTPTLDHRVASRMDGQVMRIDTGMNAQAYRGRPSALVIEDDRDTAWYAGEGEAAAIRVESNREWQRPYGMSDAQIEEFLRTAEVTLDEKLELGVTHPRRLTLERNGQRMRAVFKTLDTDPDVERRQWDQRYDRADRYLYEVAAYRVDRILGLQMVPVTVQRTVDGQRGVLQYWVEDAVNETDRAQKKLGYGSDCGFHAQHALVNVFDMLINNVDRNTGNILYDRDWQVWLIDHGRSFGANDEPPPELRDKQIVVTPPMADALAAITAESLEPLAPYLNRVQRRALVQRAAKLRRMR</sequence>